<feature type="region of interest" description="Disordered" evidence="1">
    <location>
        <begin position="120"/>
        <end position="142"/>
    </location>
</feature>
<dbReference type="OrthoDB" id="1936430at2759"/>
<reference evidence="2" key="1">
    <citation type="submission" date="2017-07" db="EMBL/GenBank/DDBJ databases">
        <title>Taro Niue Genome Assembly and Annotation.</title>
        <authorList>
            <person name="Atibalentja N."/>
            <person name="Keating K."/>
            <person name="Fields C.J."/>
        </authorList>
    </citation>
    <scope>NUCLEOTIDE SEQUENCE</scope>
    <source>
        <strain evidence="2">Niue_2</strain>
        <tissue evidence="2">Leaf</tissue>
    </source>
</reference>
<feature type="region of interest" description="Disordered" evidence="1">
    <location>
        <begin position="188"/>
        <end position="213"/>
    </location>
</feature>
<keyword evidence="3" id="KW-1185">Reference proteome</keyword>
<dbReference type="AlphaFoldDB" id="A0A843WGZ8"/>
<evidence type="ECO:0000313" key="3">
    <source>
        <dbReference type="Proteomes" id="UP000652761"/>
    </source>
</evidence>
<evidence type="ECO:0000256" key="1">
    <source>
        <dbReference type="SAM" id="MobiDB-lite"/>
    </source>
</evidence>
<dbReference type="EMBL" id="NMUH01003303">
    <property type="protein sequence ID" value="MQM04881.1"/>
    <property type="molecule type" value="Genomic_DNA"/>
</dbReference>
<dbReference type="Proteomes" id="UP000652761">
    <property type="component" value="Unassembled WGS sequence"/>
</dbReference>
<proteinExistence type="predicted"/>
<evidence type="ECO:0000313" key="2">
    <source>
        <dbReference type="EMBL" id="MQM04881.1"/>
    </source>
</evidence>
<organism evidence="2 3">
    <name type="scientific">Colocasia esculenta</name>
    <name type="common">Wild taro</name>
    <name type="synonym">Arum esculentum</name>
    <dbReference type="NCBI Taxonomy" id="4460"/>
    <lineage>
        <taxon>Eukaryota</taxon>
        <taxon>Viridiplantae</taxon>
        <taxon>Streptophyta</taxon>
        <taxon>Embryophyta</taxon>
        <taxon>Tracheophyta</taxon>
        <taxon>Spermatophyta</taxon>
        <taxon>Magnoliopsida</taxon>
        <taxon>Liliopsida</taxon>
        <taxon>Araceae</taxon>
        <taxon>Aroideae</taxon>
        <taxon>Colocasieae</taxon>
        <taxon>Colocasia</taxon>
    </lineage>
</organism>
<comment type="caution">
    <text evidence="2">The sequence shown here is derived from an EMBL/GenBank/DDBJ whole genome shotgun (WGS) entry which is preliminary data.</text>
</comment>
<protein>
    <submittedName>
        <fullName evidence="2">Uncharacterized protein</fullName>
    </submittedName>
</protein>
<name>A0A843WGZ8_COLES</name>
<accession>A0A843WGZ8</accession>
<sequence>MQERIISGRWRDEDNDDEPKIFAEYVPDQPLRRTKEQTRVESWEAEQRRSFEVGSAYYLHPAYHYAMELSYDDDLTAAFTRVVERLSRSALDAVDMKSFQEGVGSFAEPSAIAGRDRIDGKAAEEEGEHGDVGGGRQPHSSQIWAEEDDEVDLLGDLQMERAMPSTGGANLDDDMDFERLMLGPCSQSMKEAPAIASSQPKRKGSHMQFAAPS</sequence>
<gene>
    <name evidence="2" type="ORF">Taro_037688</name>
</gene>